<dbReference type="InterPro" id="IPR001851">
    <property type="entry name" value="ABC_transp_permease"/>
</dbReference>
<dbReference type="InterPro" id="IPR043428">
    <property type="entry name" value="LivM-like"/>
</dbReference>
<evidence type="ECO:0000256" key="5">
    <source>
        <dbReference type="ARBA" id="ARBA00023136"/>
    </source>
</evidence>
<dbReference type="Pfam" id="PF02653">
    <property type="entry name" value="BPD_transp_2"/>
    <property type="match status" value="1"/>
</dbReference>
<dbReference type="PANTHER" id="PTHR30482">
    <property type="entry name" value="HIGH-AFFINITY BRANCHED-CHAIN AMINO ACID TRANSPORT SYSTEM PERMEASE"/>
    <property type="match status" value="1"/>
</dbReference>
<sequence>MKRTFVRHTVFAIAGLAAVGVLTALVSPYWQFELTRAICMLCAAAGLTVLIGLSGQISAGQGAFIAVGAYTTALLLNSERSSLILALVTSAATAGGVGMLVGLVCTRLRRHYLAGATLALALALPSLTNLGPLRPVLQAENGLSVPIGPLPAVFGTSIPVAQWQAWVAGASATVVLWLLANLSASRYGRILRAVRDDEAAAALSGIRVARVRLIAFVVSAVCGGLAGGLLAWVTSLAAPGAFTLILSLMLIAAVVIGGLGSLMGAIWGSLLLVLVPIWVSNFSVALELPVRVENNLPNGVFGVILTIMIIIFPAGIQGGLAKACRRAGPGMLSLMTFRRARGSDE</sequence>
<protein>
    <submittedName>
        <fullName evidence="7">Branched-chain amino acid ABC transporter permease</fullName>
    </submittedName>
</protein>
<dbReference type="AlphaFoldDB" id="A0AAU1ICV9"/>
<comment type="subcellular location">
    <subcellularLocation>
        <location evidence="1">Cell membrane</location>
        <topology evidence="1">Multi-pass membrane protein</topology>
    </subcellularLocation>
</comment>
<gene>
    <name evidence="7" type="ORF">OG477_42485</name>
</gene>
<accession>A0AAU1ICV9</accession>
<feature type="transmembrane region" description="Helical" evidence="6">
    <location>
        <begin position="83"/>
        <end position="105"/>
    </location>
</feature>
<evidence type="ECO:0000313" key="7">
    <source>
        <dbReference type="EMBL" id="WTP91526.1"/>
    </source>
</evidence>
<evidence type="ECO:0000256" key="2">
    <source>
        <dbReference type="ARBA" id="ARBA00022475"/>
    </source>
</evidence>
<name>A0AAU1ICV9_9ACTN</name>
<evidence type="ECO:0000256" key="6">
    <source>
        <dbReference type="SAM" id="Phobius"/>
    </source>
</evidence>
<keyword evidence="4 6" id="KW-1133">Transmembrane helix</keyword>
<evidence type="ECO:0000256" key="4">
    <source>
        <dbReference type="ARBA" id="ARBA00022989"/>
    </source>
</evidence>
<feature type="transmembrane region" description="Helical" evidence="6">
    <location>
        <begin position="298"/>
        <end position="316"/>
    </location>
</feature>
<keyword evidence="5 6" id="KW-0472">Membrane</keyword>
<dbReference type="CDD" id="cd06581">
    <property type="entry name" value="TM_PBP1_LivM_like"/>
    <property type="match status" value="1"/>
</dbReference>
<feature type="transmembrane region" description="Helical" evidence="6">
    <location>
        <begin position="213"/>
        <end position="234"/>
    </location>
</feature>
<dbReference type="EMBL" id="CP108140">
    <property type="protein sequence ID" value="WTP91526.1"/>
    <property type="molecule type" value="Genomic_DNA"/>
</dbReference>
<evidence type="ECO:0000256" key="1">
    <source>
        <dbReference type="ARBA" id="ARBA00004651"/>
    </source>
</evidence>
<feature type="transmembrane region" description="Helical" evidence="6">
    <location>
        <begin position="163"/>
        <end position="182"/>
    </location>
</feature>
<dbReference type="GO" id="GO:0005886">
    <property type="term" value="C:plasma membrane"/>
    <property type="evidence" value="ECO:0007669"/>
    <property type="project" value="UniProtKB-SubCell"/>
</dbReference>
<organism evidence="7">
    <name type="scientific">Streptomyces sp. NBC_00180</name>
    <dbReference type="NCBI Taxonomy" id="2903632"/>
    <lineage>
        <taxon>Bacteria</taxon>
        <taxon>Bacillati</taxon>
        <taxon>Actinomycetota</taxon>
        <taxon>Actinomycetes</taxon>
        <taxon>Kitasatosporales</taxon>
        <taxon>Streptomycetaceae</taxon>
        <taxon>Streptomyces</taxon>
    </lineage>
</organism>
<feature type="transmembrane region" description="Helical" evidence="6">
    <location>
        <begin position="240"/>
        <end position="259"/>
    </location>
</feature>
<dbReference type="PANTHER" id="PTHR30482:SF10">
    <property type="entry name" value="HIGH-AFFINITY BRANCHED-CHAIN AMINO ACID TRANSPORT PROTEIN BRAE"/>
    <property type="match status" value="1"/>
</dbReference>
<keyword evidence="3 6" id="KW-0812">Transmembrane</keyword>
<feature type="transmembrane region" description="Helical" evidence="6">
    <location>
        <begin position="112"/>
        <end position="131"/>
    </location>
</feature>
<evidence type="ECO:0000256" key="3">
    <source>
        <dbReference type="ARBA" id="ARBA00022692"/>
    </source>
</evidence>
<dbReference type="GO" id="GO:0015658">
    <property type="term" value="F:branched-chain amino acid transmembrane transporter activity"/>
    <property type="evidence" value="ECO:0007669"/>
    <property type="project" value="InterPro"/>
</dbReference>
<feature type="transmembrane region" description="Helical" evidence="6">
    <location>
        <begin position="266"/>
        <end position="286"/>
    </location>
</feature>
<reference evidence="7" key="1">
    <citation type="submission" date="2022-10" db="EMBL/GenBank/DDBJ databases">
        <title>The complete genomes of actinobacterial strains from the NBC collection.</title>
        <authorList>
            <person name="Joergensen T.S."/>
            <person name="Alvarez Arevalo M."/>
            <person name="Sterndorff E.B."/>
            <person name="Faurdal D."/>
            <person name="Vuksanovic O."/>
            <person name="Mourched A.-S."/>
            <person name="Charusanti P."/>
            <person name="Shaw S."/>
            <person name="Blin K."/>
            <person name="Weber T."/>
        </authorList>
    </citation>
    <scope>NUCLEOTIDE SEQUENCE</scope>
    <source>
        <strain evidence="7">NBC 00180</strain>
    </source>
</reference>
<proteinExistence type="predicted"/>
<keyword evidence="2" id="KW-1003">Cell membrane</keyword>